<gene>
    <name evidence="1" type="ORF">PRVXT_000427</name>
</gene>
<dbReference type="InterPro" id="IPR008551">
    <property type="entry name" value="TANGO2"/>
</dbReference>
<sequence>MILKKQSNDITHWPKDVKAKNRLSFLLKLGFSVPQIFEILDDTEIAPDENLPDTGLTLDKERMLSPIHIDTPNYGTRIKTVILINKSGNVNFYEKGLNDNGSWELNKFKFSITKAHTFKSIIVYKTAKKSWPKVASSFVTFILMYPVF</sequence>
<name>A0AAU7VME9_9FIRM</name>
<dbReference type="Pfam" id="PF05742">
    <property type="entry name" value="TANGO2"/>
    <property type="match status" value="1"/>
</dbReference>
<dbReference type="AlphaFoldDB" id="A0AAU7VME9"/>
<proteinExistence type="predicted"/>
<protein>
    <submittedName>
        <fullName evidence="1">NRDE family protein</fullName>
    </submittedName>
</protein>
<reference evidence="1" key="1">
    <citation type="journal article" date="2013" name="Extremophiles">
        <title>Proteinivorax tanatarense gen. nov., sp. nov., an anaerobic, haloalkaliphilic, proteolytic bacterium isolated from a decaying algal bloom, and proposal of Proteinivoraceae fam. nov.</title>
        <authorList>
            <person name="Kevbrin V."/>
            <person name="Boltyanskaya Y."/>
            <person name="Zhilina T."/>
            <person name="Kolganova T."/>
            <person name="Lavrentjeva E."/>
            <person name="Kuznetsov B."/>
        </authorList>
    </citation>
    <scope>NUCLEOTIDE SEQUENCE</scope>
    <source>
        <strain evidence="1">Z-910T</strain>
    </source>
</reference>
<reference evidence="1" key="2">
    <citation type="submission" date="2024-06" db="EMBL/GenBank/DDBJ databases">
        <authorList>
            <person name="Petrova K.O."/>
            <person name="Toshchakov S.V."/>
            <person name="Boltjanskaja Y.V."/>
            <person name="Kevbrin V."/>
        </authorList>
    </citation>
    <scope>NUCLEOTIDE SEQUENCE</scope>
    <source>
        <strain evidence="1">Z-910T</strain>
    </source>
</reference>
<dbReference type="PANTHER" id="PTHR17985:SF8">
    <property type="entry name" value="TRANSPORT AND GOLGI ORGANIZATION PROTEIN 2 HOMOLOG"/>
    <property type="match status" value="1"/>
</dbReference>
<organism evidence="1">
    <name type="scientific">Proteinivorax tanatarense</name>
    <dbReference type="NCBI Taxonomy" id="1260629"/>
    <lineage>
        <taxon>Bacteria</taxon>
        <taxon>Bacillati</taxon>
        <taxon>Bacillota</taxon>
        <taxon>Clostridia</taxon>
        <taxon>Eubacteriales</taxon>
        <taxon>Proteinivoracaceae</taxon>
        <taxon>Proteinivorax</taxon>
    </lineage>
</organism>
<dbReference type="RefSeq" id="WP_350344056.1">
    <property type="nucleotide sequence ID" value="NZ_CP158367.1"/>
</dbReference>
<dbReference type="PANTHER" id="PTHR17985">
    <property type="entry name" value="SER/THR-RICH PROTEIN T10 IN DGCR REGION"/>
    <property type="match status" value="1"/>
</dbReference>
<accession>A0AAU7VME9</accession>
<dbReference type="EMBL" id="CP158367">
    <property type="protein sequence ID" value="XBX75311.1"/>
    <property type="molecule type" value="Genomic_DNA"/>
</dbReference>
<evidence type="ECO:0000313" key="1">
    <source>
        <dbReference type="EMBL" id="XBX75311.1"/>
    </source>
</evidence>